<proteinExistence type="predicted"/>
<reference evidence="1 2" key="1">
    <citation type="submission" date="2019-07" db="EMBL/GenBank/DDBJ databases">
        <title>Whole genome shotgun sequence of Cyclobacterium qasimii NBRC 106168.</title>
        <authorList>
            <person name="Hosoyama A."/>
            <person name="Uohara A."/>
            <person name="Ohji S."/>
            <person name="Ichikawa N."/>
        </authorList>
    </citation>
    <scope>NUCLEOTIDE SEQUENCE [LARGE SCALE GENOMIC DNA]</scope>
    <source>
        <strain evidence="1 2">NBRC 106168</strain>
    </source>
</reference>
<name>A0A512C842_9BACT</name>
<gene>
    <name evidence="1" type="ORF">CQA01_08640</name>
</gene>
<sequence length="99" mass="10884">MFAIGISKIKEMIPTSARIAVDVNANNPIFPKILSGYKFPKNPIPSNIEHMAVAGDILPGLLFEKTSVTKILSIEMKDIPRYSPIVITPIKIKILANIL</sequence>
<organism evidence="1 2">
    <name type="scientific">Cyclobacterium qasimii</name>
    <dbReference type="NCBI Taxonomy" id="1350429"/>
    <lineage>
        <taxon>Bacteria</taxon>
        <taxon>Pseudomonadati</taxon>
        <taxon>Bacteroidota</taxon>
        <taxon>Cytophagia</taxon>
        <taxon>Cytophagales</taxon>
        <taxon>Cyclobacteriaceae</taxon>
        <taxon>Cyclobacterium</taxon>
    </lineage>
</organism>
<accession>A0A512C842</accession>
<dbReference type="Proteomes" id="UP000321301">
    <property type="component" value="Unassembled WGS sequence"/>
</dbReference>
<evidence type="ECO:0000313" key="1">
    <source>
        <dbReference type="EMBL" id="GEO20330.1"/>
    </source>
</evidence>
<comment type="caution">
    <text evidence="1">The sequence shown here is derived from an EMBL/GenBank/DDBJ whole genome shotgun (WGS) entry which is preliminary data.</text>
</comment>
<keyword evidence="2" id="KW-1185">Reference proteome</keyword>
<dbReference type="EMBL" id="BJYV01000002">
    <property type="protein sequence ID" value="GEO20330.1"/>
    <property type="molecule type" value="Genomic_DNA"/>
</dbReference>
<protein>
    <submittedName>
        <fullName evidence="1">Uncharacterized protein</fullName>
    </submittedName>
</protein>
<dbReference type="AlphaFoldDB" id="A0A512C842"/>
<evidence type="ECO:0000313" key="2">
    <source>
        <dbReference type="Proteomes" id="UP000321301"/>
    </source>
</evidence>